<dbReference type="InterPro" id="IPR008977">
    <property type="entry name" value="PHM/PNGase_F_dom_sf"/>
</dbReference>
<keyword evidence="2" id="KW-0732">Signal</keyword>
<protein>
    <recommendedName>
        <fullName evidence="3">Peptide-N-glycosidase F C-terminal domain-containing protein</fullName>
    </recommendedName>
</protein>
<dbReference type="Pfam" id="PF09113">
    <property type="entry name" value="N-glycanase_C"/>
    <property type="match status" value="1"/>
</dbReference>
<dbReference type="PANTHER" id="PTHR39319:SF1">
    <property type="entry name" value="SI:DKEY-256H2.1"/>
    <property type="match status" value="1"/>
</dbReference>
<evidence type="ECO:0000256" key="2">
    <source>
        <dbReference type="SAM" id="SignalP"/>
    </source>
</evidence>
<proteinExistence type="predicted"/>
<reference evidence="4 5" key="1">
    <citation type="submission" date="2022-01" db="EMBL/GenBank/DDBJ databases">
        <title>Flavihumibacter sp. nov., isolated from sediment of a river.</title>
        <authorList>
            <person name="Liu H."/>
        </authorList>
    </citation>
    <scope>NUCLEOTIDE SEQUENCE [LARGE SCALE GENOMIC DNA]</scope>
    <source>
        <strain evidence="4 5">RY-1</strain>
    </source>
</reference>
<evidence type="ECO:0000256" key="1">
    <source>
        <dbReference type="ARBA" id="ARBA00023157"/>
    </source>
</evidence>
<keyword evidence="1" id="KW-1015">Disulfide bond</keyword>
<organism evidence="4 5">
    <name type="scientific">Flavihumibacter fluminis</name>
    <dbReference type="NCBI Taxonomy" id="2909236"/>
    <lineage>
        <taxon>Bacteria</taxon>
        <taxon>Pseudomonadati</taxon>
        <taxon>Bacteroidota</taxon>
        <taxon>Chitinophagia</taxon>
        <taxon>Chitinophagales</taxon>
        <taxon>Chitinophagaceae</taxon>
        <taxon>Flavihumibacter</taxon>
    </lineage>
</organism>
<dbReference type="SUPFAM" id="SSF49742">
    <property type="entry name" value="PHM/PNGase F"/>
    <property type="match status" value="2"/>
</dbReference>
<dbReference type="InterPro" id="IPR015197">
    <property type="entry name" value="PngaseF_C"/>
</dbReference>
<feature type="domain" description="Peptide-N-glycosidase F C-terminal" evidence="3">
    <location>
        <begin position="201"/>
        <end position="308"/>
    </location>
</feature>
<dbReference type="InterPro" id="IPR053251">
    <property type="entry name" value="N-glycanase"/>
</dbReference>
<dbReference type="Gene3D" id="2.60.120.230">
    <property type="match status" value="2"/>
</dbReference>
<dbReference type="PANTHER" id="PTHR39319">
    <property type="entry name" value="SI:DKEY-256H2.1"/>
    <property type="match status" value="1"/>
</dbReference>
<dbReference type="InterPro" id="IPR014784">
    <property type="entry name" value="Cu2_ascorb_mOase-like_C"/>
</dbReference>
<name>A0ABS9BID1_9BACT</name>
<feature type="chain" id="PRO_5046545507" description="Peptide-N-glycosidase F C-terminal domain-containing protein" evidence="2">
    <location>
        <begin position="26"/>
        <end position="649"/>
    </location>
</feature>
<sequence>MMKRYFTTLLLLGTVAVLLSMDATAQKTAIQTITTHDKITVVTDPSKGSNTYLGWGKFPATNTPIRKIRMVVKFGCPDTLRCADWDYMDQILIRRKGGQNAPDLSYEIGRMLTPYGGAFGKNWNFEWATDLTDFSLLLRDSVEVEYRHAGYEPNNDRGWKITVQFEITPGPPALPPFAIHRIYDGHYAYGDSSKPIEAALKPVSFTSNSKTRNARLLIYQTGHGMDPEGCGEFCSRYREVLFNDQLIDKRDIWQKCGDNPLYPQAGTWIIDRAYWCPGELKHADRYQLTIQPNRNNVVDINMEPYQSPKPSATEVISAYVVEYGAYRSKQDVAMEDIIVPSNKDIHSRINPAGVHPVIAFRNLGGALLKTLQISYGTKAKARQLFQWKGELKPGETAIVKLPGIIAAAPGENEFQVELSRPNGKQDGYLADNFMSSVFKAIPKHGASLVFQFKTNRQPEHNSFTLTNSNNEIVQQRKEGELKADSLYQEQWQLQPGIYTLQVKDSAGDGLEFWFNRRGGRGYARLLDHQRRMLHLFESDFGSSLFYAFEVVQDSTQHQASVEIPAVGLYPTMSAGPTTLDYFSNSAEKVTVRFISDPGNQLVEEHVYENMKEGVFQYDMSYLPAQRYYVQVWVKGKMVFNKRLRIVFRQ</sequence>
<evidence type="ECO:0000313" key="4">
    <source>
        <dbReference type="EMBL" id="MCF1714990.1"/>
    </source>
</evidence>
<feature type="signal peptide" evidence="2">
    <location>
        <begin position="1"/>
        <end position="25"/>
    </location>
</feature>
<gene>
    <name evidence="4" type="ORF">L0U88_10170</name>
</gene>
<comment type="caution">
    <text evidence="4">The sequence shown here is derived from an EMBL/GenBank/DDBJ whole genome shotgun (WGS) entry which is preliminary data.</text>
</comment>
<dbReference type="Proteomes" id="UP001200145">
    <property type="component" value="Unassembled WGS sequence"/>
</dbReference>
<keyword evidence="5" id="KW-1185">Reference proteome</keyword>
<evidence type="ECO:0000313" key="5">
    <source>
        <dbReference type="Proteomes" id="UP001200145"/>
    </source>
</evidence>
<evidence type="ECO:0000259" key="3">
    <source>
        <dbReference type="Pfam" id="PF09113"/>
    </source>
</evidence>
<accession>A0ABS9BID1</accession>
<dbReference type="EMBL" id="JAKEVY010000002">
    <property type="protein sequence ID" value="MCF1714990.1"/>
    <property type="molecule type" value="Genomic_DNA"/>
</dbReference>
<dbReference type="RefSeq" id="WP_234865941.1">
    <property type="nucleotide sequence ID" value="NZ_JAKEVY010000002.1"/>
</dbReference>